<gene>
    <name evidence="4" type="ORF">SAMN05444167_1399</name>
</gene>
<keyword evidence="1" id="KW-0472">Membrane</keyword>
<organism evidence="4 5">
    <name type="scientific">Terriglobus roseus</name>
    <dbReference type="NCBI Taxonomy" id="392734"/>
    <lineage>
        <taxon>Bacteria</taxon>
        <taxon>Pseudomonadati</taxon>
        <taxon>Acidobacteriota</taxon>
        <taxon>Terriglobia</taxon>
        <taxon>Terriglobales</taxon>
        <taxon>Acidobacteriaceae</taxon>
        <taxon>Terriglobus</taxon>
    </lineage>
</organism>
<keyword evidence="5" id="KW-1185">Reference proteome</keyword>
<dbReference type="AlphaFoldDB" id="A0A1G7ID68"/>
<feature type="transmembrane region" description="Helical" evidence="1">
    <location>
        <begin position="243"/>
        <end position="263"/>
    </location>
</feature>
<feature type="transmembrane region" description="Helical" evidence="1">
    <location>
        <begin position="283"/>
        <end position="304"/>
    </location>
</feature>
<dbReference type="CDD" id="cd04179">
    <property type="entry name" value="DPM_DPG-synthase_like"/>
    <property type="match status" value="1"/>
</dbReference>
<dbReference type="PANTHER" id="PTHR48090">
    <property type="entry name" value="UNDECAPRENYL-PHOSPHATE 4-DEOXY-4-FORMAMIDO-L-ARABINOSE TRANSFERASE-RELATED"/>
    <property type="match status" value="1"/>
</dbReference>
<keyword evidence="1" id="KW-1133">Transmembrane helix</keyword>
<sequence>MMNAMSSQEAAHTGSLELTVVMPCLNEAETLAVCVDKAMAALRDNNIAGEVVVADNGSTDGSQQIATTHGARVVNVPIRGYGAALNAGILAAQGKYVLMADADDSYNFTHIPRFLEKLRNGADLVMGNRFAGGIGPGAMPPLHKYLGNPVLSWMGRTLFHTPVGDFHCGIRAFSKSAYESLALRTTGMEFASEMVVKASLQKQNIVEVPTTLQKDGRSRPPHLKTWRDGWRHFRFLLLYSPRWLFLFPGLTLMLGGFGLMAWLMPAERPLGHVNLGVDTLAYAAAAVLLGFQLVFFGVAAKVFAITEGLLPEDESFDRWFQYITLETGLIAGVLLLLVGIGIAASSVVGWAHTGYGPLPPVEMMRRTLPAMLCLMLGTQVCFGSFFLSLLGLRRR</sequence>
<dbReference type="SUPFAM" id="SSF53448">
    <property type="entry name" value="Nucleotide-diphospho-sugar transferases"/>
    <property type="match status" value="1"/>
</dbReference>
<dbReference type="Pfam" id="PF00535">
    <property type="entry name" value="Glycos_transf_2"/>
    <property type="match status" value="1"/>
</dbReference>
<dbReference type="InterPro" id="IPR050256">
    <property type="entry name" value="Glycosyltransferase_2"/>
</dbReference>
<keyword evidence="4" id="KW-0808">Transferase</keyword>
<dbReference type="Proteomes" id="UP000182427">
    <property type="component" value="Chromosome I"/>
</dbReference>
<evidence type="ECO:0000313" key="4">
    <source>
        <dbReference type="EMBL" id="SDF10446.1"/>
    </source>
</evidence>
<proteinExistence type="predicted"/>
<feature type="transmembrane region" description="Helical" evidence="1">
    <location>
        <begin position="368"/>
        <end position="392"/>
    </location>
</feature>
<evidence type="ECO:0000259" key="2">
    <source>
        <dbReference type="Pfam" id="PF00535"/>
    </source>
</evidence>
<evidence type="ECO:0000256" key="1">
    <source>
        <dbReference type="SAM" id="Phobius"/>
    </source>
</evidence>
<dbReference type="Gene3D" id="3.90.550.10">
    <property type="entry name" value="Spore Coat Polysaccharide Biosynthesis Protein SpsA, Chain A"/>
    <property type="match status" value="1"/>
</dbReference>
<dbReference type="GO" id="GO:0016740">
    <property type="term" value="F:transferase activity"/>
    <property type="evidence" value="ECO:0007669"/>
    <property type="project" value="UniProtKB-KW"/>
</dbReference>
<feature type="domain" description="Low-salt glycan biosynthesis hexosyltransferase Agl6 C-terminal transmembrane region" evidence="3">
    <location>
        <begin position="298"/>
        <end position="391"/>
    </location>
</feature>
<dbReference type="EMBL" id="LT629690">
    <property type="protein sequence ID" value="SDF10446.1"/>
    <property type="molecule type" value="Genomic_DNA"/>
</dbReference>
<feature type="transmembrane region" description="Helical" evidence="1">
    <location>
        <begin position="325"/>
        <end position="348"/>
    </location>
</feature>
<name>A0A1G7ID68_9BACT</name>
<evidence type="ECO:0000259" key="3">
    <source>
        <dbReference type="Pfam" id="PF26629"/>
    </source>
</evidence>
<keyword evidence="1" id="KW-0812">Transmembrane</keyword>
<evidence type="ECO:0000313" key="5">
    <source>
        <dbReference type="Proteomes" id="UP000182427"/>
    </source>
</evidence>
<feature type="domain" description="Glycosyltransferase 2-like" evidence="2">
    <location>
        <begin position="19"/>
        <end position="180"/>
    </location>
</feature>
<dbReference type="InterPro" id="IPR029044">
    <property type="entry name" value="Nucleotide-diphossugar_trans"/>
</dbReference>
<protein>
    <submittedName>
        <fullName evidence="4">Glycosyltransferase involved in cell wall bisynthesis</fullName>
    </submittedName>
</protein>
<dbReference type="InterPro" id="IPR001173">
    <property type="entry name" value="Glyco_trans_2-like"/>
</dbReference>
<dbReference type="InterPro" id="IPR058718">
    <property type="entry name" value="Agl6_TM_C"/>
</dbReference>
<dbReference type="PANTHER" id="PTHR48090:SF7">
    <property type="entry name" value="RFBJ PROTEIN"/>
    <property type="match status" value="1"/>
</dbReference>
<accession>A0A1G7ID68</accession>
<dbReference type="Pfam" id="PF26629">
    <property type="entry name" value="GT2_TM_C"/>
    <property type="match status" value="1"/>
</dbReference>
<reference evidence="4 5" key="1">
    <citation type="submission" date="2016-10" db="EMBL/GenBank/DDBJ databases">
        <authorList>
            <person name="de Groot N.N."/>
        </authorList>
    </citation>
    <scope>NUCLEOTIDE SEQUENCE [LARGE SCALE GENOMIC DNA]</scope>
    <source>
        <strain evidence="4 5">GAS232</strain>
    </source>
</reference>